<dbReference type="AlphaFoldDB" id="A0A817AJY0"/>
<name>A0A817AJY0_BRANA</name>
<proteinExistence type="predicted"/>
<reference evidence="1" key="1">
    <citation type="submission" date="2021-01" db="EMBL/GenBank/DDBJ databases">
        <authorList>
            <consortium name="Genoscope - CEA"/>
            <person name="William W."/>
        </authorList>
    </citation>
    <scope>NUCLEOTIDE SEQUENCE</scope>
</reference>
<accession>A0A817AJY0</accession>
<dbReference type="Proteomes" id="UP001295469">
    <property type="component" value="Chromosome A04"/>
</dbReference>
<gene>
    <name evidence="1" type="ORF">DARMORV10_A04P11200.1</name>
</gene>
<evidence type="ECO:0000313" key="1">
    <source>
        <dbReference type="EMBL" id="CAF2271891.1"/>
    </source>
</evidence>
<protein>
    <submittedName>
        <fullName evidence="1">(rape) hypothetical protein</fullName>
    </submittedName>
</protein>
<dbReference type="EMBL" id="HG994358">
    <property type="protein sequence ID" value="CAF2271891.1"/>
    <property type="molecule type" value="Genomic_DNA"/>
</dbReference>
<organism evidence="1">
    <name type="scientific">Brassica napus</name>
    <name type="common">Rape</name>
    <dbReference type="NCBI Taxonomy" id="3708"/>
    <lineage>
        <taxon>Eukaryota</taxon>
        <taxon>Viridiplantae</taxon>
        <taxon>Streptophyta</taxon>
        <taxon>Embryophyta</taxon>
        <taxon>Tracheophyta</taxon>
        <taxon>Spermatophyta</taxon>
        <taxon>Magnoliopsida</taxon>
        <taxon>eudicotyledons</taxon>
        <taxon>Gunneridae</taxon>
        <taxon>Pentapetalae</taxon>
        <taxon>rosids</taxon>
        <taxon>malvids</taxon>
        <taxon>Brassicales</taxon>
        <taxon>Brassicaceae</taxon>
        <taxon>Brassiceae</taxon>
        <taxon>Brassica</taxon>
    </lineage>
</organism>
<sequence>MASRSDMELEDEAALILQPEGLGASAVVAFEEEEAAEAHRSTSDEWWNLPIMKTKANVSILFRNEYVLSRRNENQDSLPSYRAVTDQRPSTFHLSSHFELSRTGEASWQLSACSRQP</sequence>